<protein>
    <submittedName>
        <fullName evidence="1">Uncharacterized protein</fullName>
    </submittedName>
</protein>
<dbReference type="Proteomes" id="UP001306950">
    <property type="component" value="Unassembled WGS sequence"/>
</dbReference>
<dbReference type="RefSeq" id="WP_178075799.1">
    <property type="nucleotide sequence ID" value="NZ_JAZHPZ010000014.1"/>
</dbReference>
<accession>A0ABU7VY50</accession>
<reference evidence="1 2" key="1">
    <citation type="submission" date="2024-02" db="EMBL/GenBank/DDBJ databases">
        <title>A nitrogen-fixing paenibacillus bacterium.</title>
        <authorList>
            <person name="Zhang W.L."/>
            <person name="Chen S.F."/>
        </authorList>
    </citation>
    <scope>NUCLEOTIDE SEQUENCE [LARGE SCALE GENOMIC DNA]</scope>
    <source>
        <strain evidence="1 2">M1</strain>
    </source>
</reference>
<organism evidence="1 2">
    <name type="scientific">Paenibacillus haidiansis</name>
    <dbReference type="NCBI Taxonomy" id="1574488"/>
    <lineage>
        <taxon>Bacteria</taxon>
        <taxon>Bacillati</taxon>
        <taxon>Bacillota</taxon>
        <taxon>Bacilli</taxon>
        <taxon>Bacillales</taxon>
        <taxon>Paenibacillaceae</taxon>
        <taxon>Paenibacillus</taxon>
    </lineage>
</organism>
<evidence type="ECO:0000313" key="1">
    <source>
        <dbReference type="EMBL" id="MEF2968323.1"/>
    </source>
</evidence>
<gene>
    <name evidence="1" type="ORF">V3851_21040</name>
</gene>
<comment type="caution">
    <text evidence="1">The sequence shown here is derived from an EMBL/GenBank/DDBJ whole genome shotgun (WGS) entry which is preliminary data.</text>
</comment>
<keyword evidence="2" id="KW-1185">Reference proteome</keyword>
<dbReference type="EMBL" id="JAZHPZ010000014">
    <property type="protein sequence ID" value="MEF2968323.1"/>
    <property type="molecule type" value="Genomic_DNA"/>
</dbReference>
<evidence type="ECO:0000313" key="2">
    <source>
        <dbReference type="Proteomes" id="UP001306950"/>
    </source>
</evidence>
<proteinExistence type="predicted"/>
<name>A0ABU7VY50_9BACL</name>
<sequence>MSKEIMDAFEKMADLGNGVLAIPPHNEKERKERDRLMQEYLRNRTTEKKESLHK</sequence>